<dbReference type="GO" id="GO:0016987">
    <property type="term" value="F:sigma factor activity"/>
    <property type="evidence" value="ECO:0007669"/>
    <property type="project" value="UniProtKB-KW"/>
</dbReference>
<keyword evidence="2" id="KW-0805">Transcription regulation</keyword>
<dbReference type="GO" id="GO:0006352">
    <property type="term" value="P:DNA-templated transcription initiation"/>
    <property type="evidence" value="ECO:0007669"/>
    <property type="project" value="InterPro"/>
</dbReference>
<keyword evidence="5" id="KW-0804">Transcription</keyword>
<dbReference type="InterPro" id="IPR014284">
    <property type="entry name" value="RNA_pol_sigma-70_dom"/>
</dbReference>
<dbReference type="EMBL" id="FNSO01000004">
    <property type="protein sequence ID" value="SEC37322.1"/>
    <property type="molecule type" value="Genomic_DNA"/>
</dbReference>
<evidence type="ECO:0000256" key="5">
    <source>
        <dbReference type="ARBA" id="ARBA00023163"/>
    </source>
</evidence>
<evidence type="ECO:0000313" key="8">
    <source>
        <dbReference type="Proteomes" id="UP000199622"/>
    </source>
</evidence>
<dbReference type="InterPro" id="IPR007627">
    <property type="entry name" value="RNA_pol_sigma70_r2"/>
</dbReference>
<proteinExistence type="inferred from homology"/>
<dbReference type="InterPro" id="IPR036388">
    <property type="entry name" value="WH-like_DNA-bd_sf"/>
</dbReference>
<dbReference type="NCBIfam" id="TIGR02937">
    <property type="entry name" value="sigma70-ECF"/>
    <property type="match status" value="1"/>
</dbReference>
<dbReference type="PANTHER" id="PTHR43133:SF8">
    <property type="entry name" value="RNA POLYMERASE SIGMA FACTOR HI_1459-RELATED"/>
    <property type="match status" value="1"/>
</dbReference>
<keyword evidence="4" id="KW-0238">DNA-binding</keyword>
<dbReference type="AlphaFoldDB" id="A0A1H4RZM9"/>
<dbReference type="InterPro" id="IPR013325">
    <property type="entry name" value="RNA_pol_sigma_r2"/>
</dbReference>
<protein>
    <submittedName>
        <fullName evidence="7">RNA polymerase sigma factor, sigma-70 family</fullName>
    </submittedName>
</protein>
<reference evidence="8" key="1">
    <citation type="submission" date="2016-10" db="EMBL/GenBank/DDBJ databases">
        <authorList>
            <person name="Varghese N."/>
            <person name="Submissions S."/>
        </authorList>
    </citation>
    <scope>NUCLEOTIDE SEQUENCE [LARGE SCALE GENOMIC DNA]</scope>
    <source>
        <strain evidence="8">DSM 44544</strain>
    </source>
</reference>
<evidence type="ECO:0000256" key="2">
    <source>
        <dbReference type="ARBA" id="ARBA00023015"/>
    </source>
</evidence>
<dbReference type="PANTHER" id="PTHR43133">
    <property type="entry name" value="RNA POLYMERASE ECF-TYPE SIGMA FACTO"/>
    <property type="match status" value="1"/>
</dbReference>
<dbReference type="Proteomes" id="UP000199622">
    <property type="component" value="Unassembled WGS sequence"/>
</dbReference>
<keyword evidence="3" id="KW-0731">Sigma factor</keyword>
<dbReference type="InterPro" id="IPR039425">
    <property type="entry name" value="RNA_pol_sigma-70-like"/>
</dbReference>
<evidence type="ECO:0000256" key="1">
    <source>
        <dbReference type="ARBA" id="ARBA00010641"/>
    </source>
</evidence>
<evidence type="ECO:0000256" key="3">
    <source>
        <dbReference type="ARBA" id="ARBA00023082"/>
    </source>
</evidence>
<feature type="domain" description="RNA polymerase sigma-70 region 2" evidence="6">
    <location>
        <begin position="64"/>
        <end position="127"/>
    </location>
</feature>
<dbReference type="SUPFAM" id="SSF88659">
    <property type="entry name" value="Sigma3 and sigma4 domains of RNA polymerase sigma factors"/>
    <property type="match status" value="1"/>
</dbReference>
<dbReference type="Gene3D" id="1.10.10.10">
    <property type="entry name" value="Winged helix-like DNA-binding domain superfamily/Winged helix DNA-binding domain"/>
    <property type="match status" value="1"/>
</dbReference>
<evidence type="ECO:0000259" key="6">
    <source>
        <dbReference type="Pfam" id="PF04542"/>
    </source>
</evidence>
<keyword evidence="8" id="KW-1185">Reference proteome</keyword>
<dbReference type="STRING" id="208445.SAMN04489727_3518"/>
<evidence type="ECO:0000256" key="4">
    <source>
        <dbReference type="ARBA" id="ARBA00023125"/>
    </source>
</evidence>
<name>A0A1H4RZM9_9PSEU</name>
<dbReference type="SUPFAM" id="SSF88946">
    <property type="entry name" value="Sigma2 domain of RNA polymerase sigma factors"/>
    <property type="match status" value="1"/>
</dbReference>
<dbReference type="GO" id="GO:0003677">
    <property type="term" value="F:DNA binding"/>
    <property type="evidence" value="ECO:0007669"/>
    <property type="project" value="UniProtKB-KW"/>
</dbReference>
<dbReference type="InterPro" id="IPR013324">
    <property type="entry name" value="RNA_pol_sigma_r3/r4-like"/>
</dbReference>
<accession>A0A1H4RZM9</accession>
<gene>
    <name evidence="7" type="ORF">SAMN04489727_3518</name>
</gene>
<evidence type="ECO:0000313" key="7">
    <source>
        <dbReference type="EMBL" id="SEC37322.1"/>
    </source>
</evidence>
<comment type="similarity">
    <text evidence="1">Belongs to the sigma-70 factor family. ECF subfamily.</text>
</comment>
<dbReference type="Gene3D" id="1.10.1740.10">
    <property type="match status" value="1"/>
</dbReference>
<organism evidence="7 8">
    <name type="scientific">Amycolatopsis tolypomycina</name>
    <dbReference type="NCBI Taxonomy" id="208445"/>
    <lineage>
        <taxon>Bacteria</taxon>
        <taxon>Bacillati</taxon>
        <taxon>Actinomycetota</taxon>
        <taxon>Actinomycetes</taxon>
        <taxon>Pseudonocardiales</taxon>
        <taxon>Pseudonocardiaceae</taxon>
        <taxon>Amycolatopsis</taxon>
    </lineage>
</organism>
<sequence length="225" mass="25073">MRACSVLADTTAEAHAGRAIQEVFRMKSDGPAASGPQLSRHRRLAELAGSARAGDRAALDELIVTLTPMLWHVARAQGLDRELAADVVQTTWLKFLRSLATIHNPAALTAWLVTVTRREAWKERRKQLSELSEPGDFFEQRLTPAERADTAVLDDDRRDRLWTAVGRLSPRCQQLLRIVAFADRPCYRDVGQALGMPQGSIGPVRGRCLARLRELLETEAEGGWR</sequence>
<dbReference type="Pfam" id="PF04542">
    <property type="entry name" value="Sigma70_r2"/>
    <property type="match status" value="1"/>
</dbReference>